<proteinExistence type="predicted"/>
<dbReference type="SMART" id="SM00448">
    <property type="entry name" value="REC"/>
    <property type="match status" value="1"/>
</dbReference>
<keyword evidence="3" id="KW-0805">Transcription regulation</keyword>
<dbReference type="STRING" id="340177.Cag_0435"/>
<dbReference type="GO" id="GO:0005829">
    <property type="term" value="C:cytosol"/>
    <property type="evidence" value="ECO:0007669"/>
    <property type="project" value="TreeGrafter"/>
</dbReference>
<dbReference type="GO" id="GO:0000976">
    <property type="term" value="F:transcription cis-regulatory region binding"/>
    <property type="evidence" value="ECO:0007669"/>
    <property type="project" value="TreeGrafter"/>
</dbReference>
<dbReference type="eggNOG" id="COG0745">
    <property type="taxonomic scope" value="Bacteria"/>
</dbReference>
<evidence type="ECO:0000313" key="10">
    <source>
        <dbReference type="EMBL" id="ABB27708.1"/>
    </source>
</evidence>
<accession>Q3ATG7</accession>
<evidence type="ECO:0000256" key="3">
    <source>
        <dbReference type="ARBA" id="ARBA00023015"/>
    </source>
</evidence>
<dbReference type="HOGENOM" id="CLU_000445_30_4_10"/>
<evidence type="ECO:0000259" key="9">
    <source>
        <dbReference type="PROSITE" id="PS51755"/>
    </source>
</evidence>
<dbReference type="PANTHER" id="PTHR48111">
    <property type="entry name" value="REGULATOR OF RPOS"/>
    <property type="match status" value="1"/>
</dbReference>
<dbReference type="Gene3D" id="1.10.10.10">
    <property type="entry name" value="Winged helix-like DNA-binding domain superfamily/Winged helix DNA-binding domain"/>
    <property type="match status" value="1"/>
</dbReference>
<dbReference type="InterPro" id="IPR016032">
    <property type="entry name" value="Sig_transdc_resp-reg_C-effctor"/>
</dbReference>
<evidence type="ECO:0000256" key="6">
    <source>
        <dbReference type="PROSITE-ProRule" id="PRU00169"/>
    </source>
</evidence>
<dbReference type="SUPFAM" id="SSF46894">
    <property type="entry name" value="C-terminal effector domain of the bipartite response regulators"/>
    <property type="match status" value="1"/>
</dbReference>
<dbReference type="KEGG" id="cch:Cag_0435"/>
<dbReference type="CDD" id="cd00383">
    <property type="entry name" value="trans_reg_C"/>
    <property type="match status" value="1"/>
</dbReference>
<gene>
    <name evidence="10" type="ordered locus">Cag_0435</name>
</gene>
<evidence type="ECO:0000256" key="7">
    <source>
        <dbReference type="PROSITE-ProRule" id="PRU01091"/>
    </source>
</evidence>
<dbReference type="GO" id="GO:0006355">
    <property type="term" value="P:regulation of DNA-templated transcription"/>
    <property type="evidence" value="ECO:0007669"/>
    <property type="project" value="InterPro"/>
</dbReference>
<evidence type="ECO:0000256" key="4">
    <source>
        <dbReference type="ARBA" id="ARBA00023125"/>
    </source>
</evidence>
<keyword evidence="5" id="KW-0804">Transcription</keyword>
<dbReference type="InterPro" id="IPR036388">
    <property type="entry name" value="WH-like_DNA-bd_sf"/>
</dbReference>
<reference evidence="10" key="1">
    <citation type="submission" date="2005-08" db="EMBL/GenBank/DDBJ databases">
        <title>Complete sequence of Chlorobium chlorochromatii CaD3.</title>
        <authorList>
            <person name="Copeland A."/>
            <person name="Lucas S."/>
            <person name="Lapidus A."/>
            <person name="Barry K."/>
            <person name="Detter J.C."/>
            <person name="Glavina T."/>
            <person name="Hammon N."/>
            <person name="Israni S."/>
            <person name="Pitluck S."/>
            <person name="Bryant D."/>
            <person name="Schmutz J."/>
            <person name="Larimer F."/>
            <person name="Land M."/>
            <person name="Kyrpides N."/>
            <person name="Ivanova N."/>
            <person name="Richardson P."/>
        </authorList>
    </citation>
    <scope>NUCLEOTIDE SEQUENCE [LARGE SCALE GENOMIC DNA]</scope>
    <source>
        <strain evidence="10">CaD3</strain>
    </source>
</reference>
<dbReference type="InterPro" id="IPR001789">
    <property type="entry name" value="Sig_transdc_resp-reg_receiver"/>
</dbReference>
<feature type="domain" description="Response regulatory" evidence="8">
    <location>
        <begin position="22"/>
        <end position="138"/>
    </location>
</feature>
<dbReference type="AlphaFoldDB" id="Q3ATG7"/>
<dbReference type="InterPro" id="IPR001867">
    <property type="entry name" value="OmpR/PhoB-type_DNA-bd"/>
</dbReference>
<feature type="DNA-binding region" description="OmpR/PhoB-type" evidence="7">
    <location>
        <begin position="149"/>
        <end position="245"/>
    </location>
</feature>
<dbReference type="PROSITE" id="PS50110">
    <property type="entry name" value="RESPONSE_REGULATORY"/>
    <property type="match status" value="1"/>
</dbReference>
<feature type="domain" description="OmpR/PhoB-type" evidence="9">
    <location>
        <begin position="149"/>
        <end position="245"/>
    </location>
</feature>
<dbReference type="EMBL" id="CP000108">
    <property type="protein sequence ID" value="ABB27708.1"/>
    <property type="molecule type" value="Genomic_DNA"/>
</dbReference>
<sequence length="253" mass="28651">MRGAFSSCSSTFFLQNLMSEPLLLVVEDDQNLAALMEYNLNRAGYRCHIVGSAEAAMVELGRKSFALVLLDVMLPGMDGFELCRHIRNTHLYRDLPIIMVTAKGEEIDRILGFELGIDDYVVKPFSFRELNLRIRAILKRERRQSGKAQEVLGTGGLEVDLVRHCVTLDGQELVLTLMEFKLLVALLKRKGEAQSRETLLSDVWDIDKSISTRTIDTHITRIREKLGNYGALIKTVRGLGYRLEPQEDEQHAS</sequence>
<dbReference type="PANTHER" id="PTHR48111:SF21">
    <property type="entry name" value="DNA-BINDING DUAL MASTER TRANSCRIPTIONAL REGULATOR RPAA"/>
    <property type="match status" value="1"/>
</dbReference>
<dbReference type="SUPFAM" id="SSF52172">
    <property type="entry name" value="CheY-like"/>
    <property type="match status" value="1"/>
</dbReference>
<dbReference type="PROSITE" id="PS51755">
    <property type="entry name" value="OMPR_PHOB"/>
    <property type="match status" value="1"/>
</dbReference>
<dbReference type="Pfam" id="PF00486">
    <property type="entry name" value="Trans_reg_C"/>
    <property type="match status" value="1"/>
</dbReference>
<dbReference type="InterPro" id="IPR011006">
    <property type="entry name" value="CheY-like_superfamily"/>
</dbReference>
<dbReference type="GO" id="GO:0032993">
    <property type="term" value="C:protein-DNA complex"/>
    <property type="evidence" value="ECO:0007669"/>
    <property type="project" value="TreeGrafter"/>
</dbReference>
<evidence type="ECO:0000256" key="2">
    <source>
        <dbReference type="ARBA" id="ARBA00023012"/>
    </source>
</evidence>
<keyword evidence="4 7" id="KW-0238">DNA-binding</keyword>
<dbReference type="InterPro" id="IPR039420">
    <property type="entry name" value="WalR-like"/>
</dbReference>
<dbReference type="Pfam" id="PF00072">
    <property type="entry name" value="Response_reg"/>
    <property type="match status" value="1"/>
</dbReference>
<feature type="modified residue" description="4-aspartylphosphate" evidence="6">
    <location>
        <position position="71"/>
    </location>
</feature>
<protein>
    <submittedName>
        <fullName evidence="10">Two component transcriptional regulator, winged helix family</fullName>
    </submittedName>
</protein>
<name>Q3ATG7_CHLCH</name>
<keyword evidence="2" id="KW-0902">Two-component regulatory system</keyword>
<evidence type="ECO:0000256" key="1">
    <source>
        <dbReference type="ARBA" id="ARBA00022553"/>
    </source>
</evidence>
<dbReference type="Gene3D" id="6.10.250.690">
    <property type="match status" value="1"/>
</dbReference>
<dbReference type="Gene3D" id="3.40.50.2300">
    <property type="match status" value="1"/>
</dbReference>
<evidence type="ECO:0000256" key="5">
    <source>
        <dbReference type="ARBA" id="ARBA00023163"/>
    </source>
</evidence>
<dbReference type="GO" id="GO:0000156">
    <property type="term" value="F:phosphorelay response regulator activity"/>
    <property type="evidence" value="ECO:0007669"/>
    <property type="project" value="TreeGrafter"/>
</dbReference>
<organism evidence="10">
    <name type="scientific">Chlorobium chlorochromatii (strain CaD3)</name>
    <dbReference type="NCBI Taxonomy" id="340177"/>
    <lineage>
        <taxon>Bacteria</taxon>
        <taxon>Pseudomonadati</taxon>
        <taxon>Chlorobiota</taxon>
        <taxon>Chlorobiia</taxon>
        <taxon>Chlorobiales</taxon>
        <taxon>Chlorobiaceae</taxon>
        <taxon>Chlorobium/Pelodictyon group</taxon>
        <taxon>Chlorobium</taxon>
    </lineage>
</organism>
<evidence type="ECO:0000259" key="8">
    <source>
        <dbReference type="PROSITE" id="PS50110"/>
    </source>
</evidence>
<dbReference type="SMART" id="SM00862">
    <property type="entry name" value="Trans_reg_C"/>
    <property type="match status" value="1"/>
</dbReference>
<keyword evidence="1 6" id="KW-0597">Phosphoprotein</keyword>